<name>A0AAD6XRY0_9AGAR</name>
<accession>A0AAD6XRY0</accession>
<comment type="caution">
    <text evidence="1">The sequence shown here is derived from an EMBL/GenBank/DDBJ whole genome shotgun (WGS) entry which is preliminary data.</text>
</comment>
<evidence type="ECO:0000313" key="1">
    <source>
        <dbReference type="EMBL" id="KAJ7090887.1"/>
    </source>
</evidence>
<protein>
    <submittedName>
        <fullName evidence="1">Uncharacterized protein</fullName>
    </submittedName>
</protein>
<sequence>MTGEHPTHPPDLDVYADIEHIDNAAKALSLIVAAFLDDDVLPLDALYLNVEPCRHVLARHADLHAALKQCHSTRDFSSVRMHVALRRQKDSPRLAEYVAKLLPALVTFIEDGGLRPWTLEPDSDSDSDTDLVVSESVRAHIASLEIPEFYGPRVLLRDLGVFSKNESLASRVQDIFVRGHHTFLVNTSGSGKTRLTFEGLCQDWGFYLVGAVDSNEIGSKDLRSLLDLHVPSKPFHKMVTTDPDEIKNNVRLTRDCLRKLLLCRLLVFSVFAEHIHAVGLKPEHKKLWLLVQALPYAVGRRKLGDIFSRLLHMVTYNDEGHIRDYIAHLMAKLRGLFDDPFHIFVVIDEAQVVFRSLEYAYRDEDGDYYPVLREIIDGLDGEFHPHEISFVAAGTQIPRRAGFQTSRNVARHRWCSGTGAFDDEDLHREYVSRYLPRSFIITEATGKAFLKLVWTWCRGRYRATDSLMATLLRDGFRSPHTLLNDYVEAATGYRPNHNLEYTVGENEGRERIQISPINFESLETPALASTIQEVLFHYSVTGKHPRAFSTDHISLQYRLSTRALADSSMTECRKLSSTSLSCLWQQPCGSVRLSIATLTLPPRTSLLDIIQQYPANNSNIFSTSLVIYLTHVFARGYPVSKVFSFPFSTPPWANQTAEIVAMHQENDGTTQCTNIDLSTSILAATSSSLADTTSWLSADNALPFCLPGMPNLNLICVLRLKEGTYIRVALQALASSEIVKGERLREMVNNMDYSSLFANEVCMTVVIGQNPCGH</sequence>
<dbReference type="AlphaFoldDB" id="A0AAD6XRY0"/>
<keyword evidence="2" id="KW-1185">Reference proteome</keyword>
<dbReference type="Proteomes" id="UP001222325">
    <property type="component" value="Unassembled WGS sequence"/>
</dbReference>
<proteinExistence type="predicted"/>
<gene>
    <name evidence="1" type="ORF">B0H15DRAFT_837223</name>
</gene>
<organism evidence="1 2">
    <name type="scientific">Mycena belliarum</name>
    <dbReference type="NCBI Taxonomy" id="1033014"/>
    <lineage>
        <taxon>Eukaryota</taxon>
        <taxon>Fungi</taxon>
        <taxon>Dikarya</taxon>
        <taxon>Basidiomycota</taxon>
        <taxon>Agaricomycotina</taxon>
        <taxon>Agaricomycetes</taxon>
        <taxon>Agaricomycetidae</taxon>
        <taxon>Agaricales</taxon>
        <taxon>Marasmiineae</taxon>
        <taxon>Mycenaceae</taxon>
        <taxon>Mycena</taxon>
    </lineage>
</organism>
<dbReference type="EMBL" id="JARJCN010000021">
    <property type="protein sequence ID" value="KAJ7090887.1"/>
    <property type="molecule type" value="Genomic_DNA"/>
</dbReference>
<reference evidence="1" key="1">
    <citation type="submission" date="2023-03" db="EMBL/GenBank/DDBJ databases">
        <title>Massive genome expansion in bonnet fungi (Mycena s.s.) driven by repeated elements and novel gene families across ecological guilds.</title>
        <authorList>
            <consortium name="Lawrence Berkeley National Laboratory"/>
            <person name="Harder C.B."/>
            <person name="Miyauchi S."/>
            <person name="Viragh M."/>
            <person name="Kuo A."/>
            <person name="Thoen E."/>
            <person name="Andreopoulos B."/>
            <person name="Lu D."/>
            <person name="Skrede I."/>
            <person name="Drula E."/>
            <person name="Henrissat B."/>
            <person name="Morin E."/>
            <person name="Kohler A."/>
            <person name="Barry K."/>
            <person name="LaButti K."/>
            <person name="Morin E."/>
            <person name="Salamov A."/>
            <person name="Lipzen A."/>
            <person name="Mereny Z."/>
            <person name="Hegedus B."/>
            <person name="Baldrian P."/>
            <person name="Stursova M."/>
            <person name="Weitz H."/>
            <person name="Taylor A."/>
            <person name="Grigoriev I.V."/>
            <person name="Nagy L.G."/>
            <person name="Martin F."/>
            <person name="Kauserud H."/>
        </authorList>
    </citation>
    <scope>NUCLEOTIDE SEQUENCE</scope>
    <source>
        <strain evidence="1">CBHHK173m</strain>
    </source>
</reference>
<evidence type="ECO:0000313" key="2">
    <source>
        <dbReference type="Proteomes" id="UP001222325"/>
    </source>
</evidence>